<dbReference type="KEGG" id="sly:101268341"/>
<evidence type="ECO:0000313" key="2">
    <source>
        <dbReference type="EnsemblPlants" id="Solyc02g078490.3.1"/>
    </source>
</evidence>
<proteinExistence type="predicted"/>
<keyword evidence="3" id="KW-1185">Reference proteome</keyword>
<gene>
    <name evidence="2" type="primary">LOC101268341</name>
</gene>
<feature type="compositionally biased region" description="Basic and acidic residues" evidence="1">
    <location>
        <begin position="1"/>
        <end position="13"/>
    </location>
</feature>
<dbReference type="RefSeq" id="XP_069150577.1">
    <property type="nucleotide sequence ID" value="XM_069294476.1"/>
</dbReference>
<accession>A0A3Q7F4K9</accession>
<dbReference type="Proteomes" id="UP000004994">
    <property type="component" value="Chromosome 2"/>
</dbReference>
<reference evidence="2" key="2">
    <citation type="submission" date="2019-01" db="UniProtKB">
        <authorList>
            <consortium name="EnsemblPlants"/>
        </authorList>
    </citation>
    <scope>IDENTIFICATION</scope>
    <source>
        <strain evidence="2">cv. Heinz 1706</strain>
    </source>
</reference>
<protein>
    <submittedName>
        <fullName evidence="2">Uncharacterized protein</fullName>
    </submittedName>
</protein>
<dbReference type="InParanoid" id="A0A3Q7F4K9"/>
<evidence type="ECO:0000313" key="3">
    <source>
        <dbReference type="Proteomes" id="UP000004994"/>
    </source>
</evidence>
<sequence length="154" mass="18301">MPRFESKNDDRRRSSPYSYKDRKSHHHESQSNGSQHFRVKANYSGDQYRHGHRQREDYKDKSTRSHRRNDDNEDYSRSRNHKFDRRQDRGGRYKGETCGSRSRSKDRSHEEARSRSSSPLPPKSSGQVKSEQECVLAQARLHIAMQKWLLKLVV</sequence>
<dbReference type="AlphaFoldDB" id="A0A3Q7F4K9"/>
<feature type="compositionally biased region" description="Basic and acidic residues" evidence="1">
    <location>
        <begin position="85"/>
        <end position="95"/>
    </location>
</feature>
<evidence type="ECO:0000256" key="1">
    <source>
        <dbReference type="SAM" id="MobiDB-lite"/>
    </source>
</evidence>
<dbReference type="RefSeq" id="XP_004232852.1">
    <property type="nucleotide sequence ID" value="XM_004232804.5"/>
</dbReference>
<organism evidence="2">
    <name type="scientific">Solanum lycopersicum</name>
    <name type="common">Tomato</name>
    <name type="synonym">Lycopersicon esculentum</name>
    <dbReference type="NCBI Taxonomy" id="4081"/>
    <lineage>
        <taxon>Eukaryota</taxon>
        <taxon>Viridiplantae</taxon>
        <taxon>Streptophyta</taxon>
        <taxon>Embryophyta</taxon>
        <taxon>Tracheophyta</taxon>
        <taxon>Spermatophyta</taxon>
        <taxon>Magnoliopsida</taxon>
        <taxon>eudicotyledons</taxon>
        <taxon>Gunneridae</taxon>
        <taxon>Pentapetalae</taxon>
        <taxon>asterids</taxon>
        <taxon>lamiids</taxon>
        <taxon>Solanales</taxon>
        <taxon>Solanaceae</taxon>
        <taxon>Solanoideae</taxon>
        <taxon>Solaneae</taxon>
        <taxon>Solanum</taxon>
        <taxon>Solanum subgen. Lycopersicon</taxon>
    </lineage>
</organism>
<feature type="compositionally biased region" description="Basic and acidic residues" evidence="1">
    <location>
        <begin position="103"/>
        <end position="114"/>
    </location>
</feature>
<dbReference type="PaxDb" id="4081-Solyc02g078490.2.1"/>
<feature type="compositionally biased region" description="Basic and acidic residues" evidence="1">
    <location>
        <begin position="54"/>
        <end position="77"/>
    </location>
</feature>
<dbReference type="STRING" id="4081.A0A3Q7F4K9"/>
<feature type="region of interest" description="Disordered" evidence="1">
    <location>
        <begin position="1"/>
        <end position="132"/>
    </location>
</feature>
<dbReference type="Gramene" id="Solyc02g078490.3.1">
    <property type="protein sequence ID" value="Solyc02g078490.3.1"/>
    <property type="gene ID" value="Solyc02g078490.3"/>
</dbReference>
<dbReference type="EnsemblPlants" id="Solyc02g078490.3.1">
    <property type="protein sequence ID" value="Solyc02g078490.3.1"/>
    <property type="gene ID" value="Solyc02g078490.3"/>
</dbReference>
<dbReference type="RefSeq" id="XP_069150579.1">
    <property type="nucleotide sequence ID" value="XM_069294478.1"/>
</dbReference>
<reference evidence="2" key="1">
    <citation type="journal article" date="2012" name="Nature">
        <title>The tomato genome sequence provides insights into fleshy fruit evolution.</title>
        <authorList>
            <consortium name="Tomato Genome Consortium"/>
        </authorList>
    </citation>
    <scope>NUCLEOTIDE SEQUENCE [LARGE SCALE GENOMIC DNA]</scope>
    <source>
        <strain evidence="2">cv. Heinz 1706</strain>
    </source>
</reference>
<name>A0A3Q7F4K9_SOLLC</name>
<dbReference type="GeneID" id="101268341"/>
<dbReference type="OMA" id="DRENERH"/>